<feature type="domain" description="FAD-binding PCMH-type" evidence="5">
    <location>
        <begin position="56"/>
        <end position="256"/>
    </location>
</feature>
<dbReference type="InterPro" id="IPR016169">
    <property type="entry name" value="FAD-bd_PCMH_sub2"/>
</dbReference>
<keyword evidence="4" id="KW-0560">Oxidoreductase</keyword>
<evidence type="ECO:0000259" key="5">
    <source>
        <dbReference type="PROSITE" id="PS51387"/>
    </source>
</evidence>
<dbReference type="InterPro" id="IPR016171">
    <property type="entry name" value="Vanillyl_alc_oxidase_C-sub2"/>
</dbReference>
<dbReference type="Gene3D" id="3.30.465.10">
    <property type="match status" value="1"/>
</dbReference>
<keyword evidence="7" id="KW-1185">Reference proteome</keyword>
<comment type="cofactor">
    <cofactor evidence="1">
        <name>FAD</name>
        <dbReference type="ChEBI" id="CHEBI:57692"/>
    </cofactor>
</comment>
<dbReference type="EMBL" id="CP119108">
    <property type="protein sequence ID" value="WEG08487.1"/>
    <property type="molecule type" value="Genomic_DNA"/>
</dbReference>
<keyword evidence="2" id="KW-0285">Flavoprotein</keyword>
<keyword evidence="3" id="KW-0274">FAD</keyword>
<protein>
    <submittedName>
        <fullName evidence="6">FAD-binding oxidoreductase</fullName>
    </submittedName>
</protein>
<dbReference type="Pfam" id="PF01565">
    <property type="entry name" value="FAD_binding_4"/>
    <property type="match status" value="1"/>
</dbReference>
<evidence type="ECO:0000313" key="7">
    <source>
        <dbReference type="Proteomes" id="UP001214553"/>
    </source>
</evidence>
<dbReference type="InterPro" id="IPR004113">
    <property type="entry name" value="FAD-bd_oxidored_4_C"/>
</dbReference>
<dbReference type="InterPro" id="IPR036318">
    <property type="entry name" value="FAD-bd_PCMH-like_sf"/>
</dbReference>
<sequence>MSTGAPDFLPTVKARITADDLTAALREIAAVLGHDRVLAGDGDGEYRDPYEPSGWNAFATAAVVLPDTAEQVQEIVRIAGRHGVPIWAQGQGRNNGYGGAAPRVSGGITVNFRRMNRVLSIDPELGYALIEPGVSFKDLYDEIEAAGLDFMISVPDLGWGSVGGNQQDNGLTYLPYGKDWRNICGLEVVTGEGEMLRTGMGAMDGNESWNLYRRNLGPTIEPLFFQGNFGVVTKLGVWLMPKPEVITHVHIDVKRNEDLIPLVDILRRLRLDGTVDGIPCILNTLLIASTIAPRSHWYEPEEGVIPDEVIDEIAEKIGMGRWHLRLALYGDRAVNEHNLAKVERAFGEIPDVKIRSTTTGPDQWASLEDPSDQVYAGVPNQDWTTMTGWRGGEHGGHMSFTPVAPLTGKKVYELQMWLKSQFEKNGIDHTADLIVVNERSLCSVAGITFDIDDEEATASGYRVMQELVREAGKIGYGEYRAHLHFMDLAQDQFAFNDHAYRRFVEKIKDAVDPHGILNPGRHGIWPAALREQHATPES</sequence>
<dbReference type="SUPFAM" id="SSF55103">
    <property type="entry name" value="FAD-linked oxidases, C-terminal domain"/>
    <property type="match status" value="1"/>
</dbReference>
<dbReference type="Gene3D" id="3.30.43.10">
    <property type="entry name" value="Uridine Diphospho-n-acetylenolpyruvylglucosamine Reductase, domain 2"/>
    <property type="match status" value="1"/>
</dbReference>
<name>A0ABY8BX68_9MICO</name>
<dbReference type="Gene3D" id="1.10.45.10">
    <property type="entry name" value="Vanillyl-alcohol Oxidase, Chain A, domain 4"/>
    <property type="match status" value="1"/>
</dbReference>
<dbReference type="InterPro" id="IPR006094">
    <property type="entry name" value="Oxid_FAD_bind_N"/>
</dbReference>
<dbReference type="PANTHER" id="PTHR11748">
    <property type="entry name" value="D-LACTATE DEHYDROGENASE"/>
    <property type="match status" value="1"/>
</dbReference>
<evidence type="ECO:0000256" key="1">
    <source>
        <dbReference type="ARBA" id="ARBA00001974"/>
    </source>
</evidence>
<dbReference type="Proteomes" id="UP001214553">
    <property type="component" value="Chromosome"/>
</dbReference>
<dbReference type="InterPro" id="IPR016167">
    <property type="entry name" value="FAD-bd_PCMH_sub1"/>
</dbReference>
<dbReference type="InterPro" id="IPR016166">
    <property type="entry name" value="FAD-bd_PCMH"/>
</dbReference>
<evidence type="ECO:0000256" key="3">
    <source>
        <dbReference type="ARBA" id="ARBA00022827"/>
    </source>
</evidence>
<reference evidence="6 7" key="1">
    <citation type="submission" date="2023-03" db="EMBL/GenBank/DDBJ databases">
        <title>Genome sequence of Microbacterium sp. KACC 23027.</title>
        <authorList>
            <person name="Kim S."/>
            <person name="Heo J."/>
            <person name="Kwon S.-W."/>
        </authorList>
    </citation>
    <scope>NUCLEOTIDE SEQUENCE [LARGE SCALE GENOMIC DNA]</scope>
    <source>
        <strain evidence="6 7">KACC 23027</strain>
    </source>
</reference>
<evidence type="ECO:0000256" key="4">
    <source>
        <dbReference type="ARBA" id="ARBA00023002"/>
    </source>
</evidence>
<dbReference type="RefSeq" id="WP_275277815.1">
    <property type="nucleotide sequence ID" value="NZ_CP119108.1"/>
</dbReference>
<dbReference type="Gene3D" id="3.40.462.10">
    <property type="entry name" value="FAD-linked oxidases, C-terminal domain"/>
    <property type="match status" value="1"/>
</dbReference>
<dbReference type="InterPro" id="IPR016164">
    <property type="entry name" value="FAD-linked_Oxase-like_C"/>
</dbReference>
<dbReference type="InterPro" id="IPR016170">
    <property type="entry name" value="Cytok_DH_C_sf"/>
</dbReference>
<gene>
    <name evidence="6" type="ORF">PU630_14755</name>
</gene>
<accession>A0ABY8BX68</accession>
<proteinExistence type="predicted"/>
<evidence type="ECO:0000313" key="6">
    <source>
        <dbReference type="EMBL" id="WEG08487.1"/>
    </source>
</evidence>
<dbReference type="PANTHER" id="PTHR11748:SF114">
    <property type="entry name" value="ARYL-ALCOHOL OXIDASE VANILLYL-ALCOHOL OXIDASE (AFU_ORTHOLOGUE AFUA_3G09500)-RELATED"/>
    <property type="match status" value="1"/>
</dbReference>
<organism evidence="6 7">
    <name type="scientific">Microbacterium horticulturae</name>
    <dbReference type="NCBI Taxonomy" id="3028316"/>
    <lineage>
        <taxon>Bacteria</taxon>
        <taxon>Bacillati</taxon>
        <taxon>Actinomycetota</taxon>
        <taxon>Actinomycetes</taxon>
        <taxon>Micrococcales</taxon>
        <taxon>Microbacteriaceae</taxon>
        <taxon>Microbacterium</taxon>
    </lineage>
</organism>
<dbReference type="PROSITE" id="PS51387">
    <property type="entry name" value="FAD_PCMH"/>
    <property type="match status" value="1"/>
</dbReference>
<evidence type="ECO:0000256" key="2">
    <source>
        <dbReference type="ARBA" id="ARBA00022630"/>
    </source>
</evidence>
<dbReference type="SUPFAM" id="SSF56176">
    <property type="entry name" value="FAD-binding/transporter-associated domain-like"/>
    <property type="match status" value="1"/>
</dbReference>
<dbReference type="Pfam" id="PF02913">
    <property type="entry name" value="FAD-oxidase_C"/>
    <property type="match status" value="1"/>
</dbReference>